<evidence type="ECO:0000256" key="2">
    <source>
        <dbReference type="ARBA" id="ARBA00022670"/>
    </source>
</evidence>
<dbReference type="GO" id="GO:0016929">
    <property type="term" value="F:deSUMOylase activity"/>
    <property type="evidence" value="ECO:0007669"/>
    <property type="project" value="TreeGrafter"/>
</dbReference>
<feature type="compositionally biased region" description="Polar residues" evidence="5">
    <location>
        <begin position="79"/>
        <end position="101"/>
    </location>
</feature>
<evidence type="ECO:0000256" key="5">
    <source>
        <dbReference type="SAM" id="MobiDB-lite"/>
    </source>
</evidence>
<feature type="region of interest" description="Disordered" evidence="5">
    <location>
        <begin position="636"/>
        <end position="655"/>
    </location>
</feature>
<dbReference type="OMA" id="FIPWTDA"/>
<feature type="compositionally biased region" description="Polar residues" evidence="5">
    <location>
        <begin position="636"/>
        <end position="645"/>
    </location>
</feature>
<keyword evidence="8" id="KW-1185">Reference proteome</keyword>
<dbReference type="GO" id="GO:0006508">
    <property type="term" value="P:proteolysis"/>
    <property type="evidence" value="ECO:0007669"/>
    <property type="project" value="UniProtKB-KW"/>
</dbReference>
<dbReference type="InterPro" id="IPR038765">
    <property type="entry name" value="Papain-like_cys_pep_sf"/>
</dbReference>
<dbReference type="OrthoDB" id="1939479at2759"/>
<name>A0A6P4EK89_DRORH</name>
<dbReference type="FunFam" id="3.40.395.10:FF:000001">
    <property type="entry name" value="Sentrin-specific protease 1"/>
    <property type="match status" value="1"/>
</dbReference>
<dbReference type="InterPro" id="IPR003653">
    <property type="entry name" value="Peptidase_C48_C"/>
</dbReference>
<evidence type="ECO:0000313" key="7">
    <source>
        <dbReference type="EnsemblMetazoa" id="XP_016976989.1"/>
    </source>
</evidence>
<dbReference type="GO" id="GO:0080090">
    <property type="term" value="P:regulation of primary metabolic process"/>
    <property type="evidence" value="ECO:0007669"/>
    <property type="project" value="UniProtKB-ARBA"/>
</dbReference>
<evidence type="ECO:0000313" key="8">
    <source>
        <dbReference type="Proteomes" id="UP001652680"/>
    </source>
</evidence>
<reference evidence="8" key="1">
    <citation type="journal article" date="2021" name="Elife">
        <title>Highly contiguous assemblies of 101 drosophilid genomes.</title>
        <authorList>
            <person name="Kim B.Y."/>
            <person name="Wang J.R."/>
            <person name="Miller D.E."/>
            <person name="Barmina O."/>
            <person name="Delaney E."/>
            <person name="Thompson A."/>
            <person name="Comeault A.A."/>
            <person name="Peede D."/>
            <person name="D'Agostino E.R."/>
            <person name="Pelaez J."/>
            <person name="Aguilar J.M."/>
            <person name="Haji D."/>
            <person name="Matsunaga T."/>
            <person name="Armstrong E.E."/>
            <person name="Zych M."/>
            <person name="Ogawa Y."/>
            <person name="Stamenkovic-Radak M."/>
            <person name="Jelic M."/>
            <person name="Veselinovic M.S."/>
            <person name="Tanaskovic M."/>
            <person name="Eric P."/>
            <person name="Gao J.J."/>
            <person name="Katoh T.K."/>
            <person name="Toda M.J."/>
            <person name="Watabe H."/>
            <person name="Watada M."/>
            <person name="Davis J.S."/>
            <person name="Moyle L.C."/>
            <person name="Manoli G."/>
            <person name="Bertolini E."/>
            <person name="Kostal V."/>
            <person name="Hawley R.S."/>
            <person name="Takahashi A."/>
            <person name="Jones C.D."/>
            <person name="Price D.K."/>
            <person name="Whiteman N."/>
            <person name="Kopp A."/>
            <person name="Matute D.R."/>
            <person name="Petrov D.A."/>
        </authorList>
    </citation>
    <scope>NUCLEOTIDE SEQUENCE [LARGE SCALE GENOMIC DNA]</scope>
</reference>
<feature type="compositionally biased region" description="Polar residues" evidence="5">
    <location>
        <begin position="15"/>
        <end position="38"/>
    </location>
</feature>
<evidence type="ECO:0000256" key="3">
    <source>
        <dbReference type="ARBA" id="ARBA00022801"/>
    </source>
</evidence>
<dbReference type="PROSITE" id="PS50600">
    <property type="entry name" value="ULP_PROTEASE"/>
    <property type="match status" value="1"/>
</dbReference>
<dbReference type="GO" id="GO:0060255">
    <property type="term" value="P:regulation of macromolecule metabolic process"/>
    <property type="evidence" value="ECO:0007669"/>
    <property type="project" value="UniProtKB-ARBA"/>
</dbReference>
<dbReference type="PANTHER" id="PTHR12606:SF141">
    <property type="entry name" value="GH15225P-RELATED"/>
    <property type="match status" value="1"/>
</dbReference>
<dbReference type="EnsemblMetazoa" id="XM_017121500.1">
    <property type="protein sequence ID" value="XP_016976989.1"/>
    <property type="gene ID" value="LOC108042976"/>
</dbReference>
<evidence type="ECO:0000259" key="6">
    <source>
        <dbReference type="PROSITE" id="PS50600"/>
    </source>
</evidence>
<dbReference type="SUPFAM" id="SSF54001">
    <property type="entry name" value="Cysteine proteinases"/>
    <property type="match status" value="1"/>
</dbReference>
<feature type="compositionally biased region" description="Basic and acidic residues" evidence="5">
    <location>
        <begin position="432"/>
        <end position="446"/>
    </location>
</feature>
<reference evidence="9" key="2">
    <citation type="submission" date="2025-04" db="UniProtKB">
        <authorList>
            <consortium name="RefSeq"/>
        </authorList>
    </citation>
    <scope>IDENTIFICATION</scope>
</reference>
<protein>
    <submittedName>
        <fullName evidence="9">Uncharacterized protein LOC108042976 isoform X1</fullName>
    </submittedName>
</protein>
<dbReference type="RefSeq" id="XP_016976989.1">
    <property type="nucleotide sequence ID" value="XM_017121500.1"/>
</dbReference>
<keyword evidence="2" id="KW-0645">Protease</keyword>
<dbReference type="AlphaFoldDB" id="A0A6P4EK89"/>
<dbReference type="Proteomes" id="UP001652680">
    <property type="component" value="Unassembled WGS sequence"/>
</dbReference>
<evidence type="ECO:0000256" key="4">
    <source>
        <dbReference type="ARBA" id="ARBA00022807"/>
    </source>
</evidence>
<feature type="region of interest" description="Disordered" evidence="5">
    <location>
        <begin position="392"/>
        <end position="485"/>
    </location>
</feature>
<evidence type="ECO:0000313" key="9">
    <source>
        <dbReference type="RefSeq" id="XP_016976989.1"/>
    </source>
</evidence>
<feature type="compositionally biased region" description="Polar residues" evidence="5">
    <location>
        <begin position="688"/>
        <end position="698"/>
    </location>
</feature>
<comment type="similarity">
    <text evidence="1">Belongs to the peptidase C48 family.</text>
</comment>
<dbReference type="GeneID" id="108042976"/>
<dbReference type="GO" id="GO:0016926">
    <property type="term" value="P:protein desumoylation"/>
    <property type="evidence" value="ECO:0007669"/>
    <property type="project" value="TreeGrafter"/>
</dbReference>
<feature type="region of interest" description="Disordered" evidence="5">
    <location>
        <begin position="668"/>
        <end position="763"/>
    </location>
</feature>
<dbReference type="PANTHER" id="PTHR12606">
    <property type="entry name" value="SENTRIN/SUMO-SPECIFIC PROTEASE"/>
    <property type="match status" value="1"/>
</dbReference>
<accession>A0A6P4EK89</accession>
<evidence type="ECO:0000256" key="1">
    <source>
        <dbReference type="ARBA" id="ARBA00005234"/>
    </source>
</evidence>
<feature type="region of interest" description="Disordered" evidence="5">
    <location>
        <begin position="15"/>
        <end position="41"/>
    </location>
</feature>
<keyword evidence="3" id="KW-0378">Hydrolase</keyword>
<gene>
    <name evidence="9" type="primary">LOC108042976</name>
    <name evidence="7" type="synonym">108042976</name>
</gene>
<feature type="compositionally biased region" description="Polar residues" evidence="5">
    <location>
        <begin position="746"/>
        <end position="763"/>
    </location>
</feature>
<dbReference type="Pfam" id="PF02902">
    <property type="entry name" value="Peptidase_C48"/>
    <property type="match status" value="1"/>
</dbReference>
<sequence length="1084" mass="121405">MSQIFKDAVVNTSRSAYDAGTNGSPYSPIGQASANQRQAAHLPHHLPADWRVWKSPGIEDCAPYSLSYSDSPQRPRYSPISSAAGNSLGSQYSPEEPASSYSTANDYYSLSEYSHSTPTLSDASVLNNHQQQQNKQRQYLGTPANHLDSESHSYRPDAEIQYYEQFTSEIYSQHFEQTQGNCLQVAQSTEINENYQPDLPIANHIELVEGGQELYFSTERGSYPEENREDVFPGFIRTTGAVDKRKVPASLQHDLPQIKSSGLLVEPTDLHPLTSCVRNALKLISDICENLTANPKHQHAEEQSCIINLVRHKLADVCHTLVDDATNGQSTAQTLSLLREIAVGIERTKQQEKSFREAQAKIIGQSDDLQQSISMGLDLLKRIRQFVTGLYKPKEPESDTGEEGSGSESQSGTGRGDDQQPETINIPRKRRNQEEDPRLIKYRRVDNSFPRFIPNEPADDPIPNKSMAERERENQQQGSKRLSIFNPPVYTQHRVRNNAPYAPNPFDLSDDEEPYQSFASTGLSSKPFSSVVASGIARVTPQLSFSDAVRLGQNGFAETRVNGHNTHMGVGLRAPSRGEKSILTHEMERMEHEQYLNLINAVSQNESGTSRFAKANAQQLQSLDTQPATWSSILRGSQLRPSQQPLWPKREEGHVNRELSEYANMISREAEQQSRAPAPPPPELMQLDNINNSHASTISSSGSSSSSSSSGSSSSSSNSGSRSGSESESESSVMVAAAGSVEGKKSTVNNHSNSGAQKSNSVQNASTSFTEALHRRFASCVFLKDDFGDQFRSKAARRHEENEHLRALAVKEAIRSTDERRKYEEMLRENIFQYRIPHKPIFVIGGLDKKVAKKEEPQLIQLNEEHIRRYADLMQGPPQQVLITKFNLHITRDDIRTLLGTSWLNDEVINFYMCLLTKRSEERAGQVPSVYAMNTFFVPRLLQAGHSGVKRWTRKVNLFAKDIIPVPVHCNGVHWCMAIIHMRNKTIRYYDSMGKPNQNVLDALEAYLREESLDKRKQPFDTSGFVSENVPNIPQQSNGSDCGVFSCMFAEYITRDVPITFTQADMSYFRKKMALEIAGGELWM</sequence>
<proteinExistence type="inferred from homology"/>
<feature type="region of interest" description="Disordered" evidence="5">
    <location>
        <begin position="66"/>
        <end position="101"/>
    </location>
</feature>
<dbReference type="Gene3D" id="3.40.395.10">
    <property type="entry name" value="Adenoviral Proteinase, Chain A"/>
    <property type="match status" value="1"/>
</dbReference>
<dbReference type="GO" id="GO:0005634">
    <property type="term" value="C:nucleus"/>
    <property type="evidence" value="ECO:0007669"/>
    <property type="project" value="TreeGrafter"/>
</dbReference>
<reference evidence="7" key="3">
    <citation type="submission" date="2025-05" db="UniProtKB">
        <authorList>
            <consortium name="EnsemblMetazoa"/>
        </authorList>
    </citation>
    <scope>IDENTIFICATION</scope>
</reference>
<feature type="compositionally biased region" description="Low complexity" evidence="5">
    <location>
        <begin position="699"/>
        <end position="732"/>
    </location>
</feature>
<feature type="domain" description="Ubiquitin-like protease family profile" evidence="6">
    <location>
        <begin position="888"/>
        <end position="1053"/>
    </location>
</feature>
<organism evidence="9">
    <name type="scientific">Drosophila rhopaloa</name>
    <name type="common">Fruit fly</name>
    <dbReference type="NCBI Taxonomy" id="1041015"/>
    <lineage>
        <taxon>Eukaryota</taxon>
        <taxon>Metazoa</taxon>
        <taxon>Ecdysozoa</taxon>
        <taxon>Arthropoda</taxon>
        <taxon>Hexapoda</taxon>
        <taxon>Insecta</taxon>
        <taxon>Pterygota</taxon>
        <taxon>Neoptera</taxon>
        <taxon>Endopterygota</taxon>
        <taxon>Diptera</taxon>
        <taxon>Brachycera</taxon>
        <taxon>Muscomorpha</taxon>
        <taxon>Ephydroidea</taxon>
        <taxon>Drosophilidae</taxon>
        <taxon>Drosophila</taxon>
        <taxon>Sophophora</taxon>
    </lineage>
</organism>
<keyword evidence="4" id="KW-0788">Thiol protease</keyword>